<reference evidence="3" key="1">
    <citation type="submission" date="2020-05" db="EMBL/GenBank/DDBJ databases">
        <authorList>
            <person name="Chiriac C."/>
            <person name="Salcher M."/>
            <person name="Ghai R."/>
            <person name="Kavagutti S V."/>
        </authorList>
    </citation>
    <scope>NUCLEOTIDE SEQUENCE</scope>
</reference>
<evidence type="ECO:0000313" key="3">
    <source>
        <dbReference type="EMBL" id="CAB4871209.1"/>
    </source>
</evidence>
<name>A0A6J7DSC1_9ZZZZ</name>
<dbReference type="AlphaFoldDB" id="A0A6J7DSC1"/>
<dbReference type="GO" id="GO:0043916">
    <property type="term" value="F:DNA-7-methylguanine glycosylase activity"/>
    <property type="evidence" value="ECO:0007669"/>
    <property type="project" value="TreeGrafter"/>
</dbReference>
<organism evidence="3">
    <name type="scientific">freshwater metagenome</name>
    <dbReference type="NCBI Taxonomy" id="449393"/>
    <lineage>
        <taxon>unclassified sequences</taxon>
        <taxon>metagenomes</taxon>
        <taxon>ecological metagenomes</taxon>
    </lineage>
</organism>
<dbReference type="GO" id="GO:0005737">
    <property type="term" value="C:cytoplasm"/>
    <property type="evidence" value="ECO:0007669"/>
    <property type="project" value="TreeGrafter"/>
</dbReference>
<dbReference type="GO" id="GO:0032131">
    <property type="term" value="F:alkylated DNA binding"/>
    <property type="evidence" value="ECO:0007669"/>
    <property type="project" value="TreeGrafter"/>
</dbReference>
<dbReference type="InterPro" id="IPR011257">
    <property type="entry name" value="DNA_glycosylase"/>
</dbReference>
<evidence type="ECO:0000256" key="2">
    <source>
        <dbReference type="ARBA" id="ARBA00023204"/>
    </source>
</evidence>
<protein>
    <submittedName>
        <fullName evidence="3">Unannotated protein</fullName>
    </submittedName>
</protein>
<dbReference type="GO" id="GO:0032993">
    <property type="term" value="C:protein-DNA complex"/>
    <property type="evidence" value="ECO:0007669"/>
    <property type="project" value="TreeGrafter"/>
</dbReference>
<dbReference type="InterPro" id="IPR051912">
    <property type="entry name" value="Alkylbase_DNA_Glycosylase/TA"/>
</dbReference>
<dbReference type="PANTHER" id="PTHR43003:SF6">
    <property type="entry name" value="DNA GLYCOSYLASE"/>
    <property type="match status" value="1"/>
</dbReference>
<sequence>MHRAVQPTTVPRVAFMRPDAAVDIRTTLSLYRFGYHDATTQLGETDFWRATLTPVGPGTVHIWWSPGQLDAQAWGDGADWLLERVRGLTGGHDEGFSCPDDAHPAIRAAHRNHPGLRIGSSGALYHELLPAILGQRVTAGEAIAQWRRLCTTLGGDAPGPNHDLRLPPDPVELSNRPAWWFHPLGIEAKRAEALRTVGRYAQRISEWCDLSAFDASAKLHLLRGIGPWTIGSAVGPALGDPDAIPIGDFHLPNMVSWALAKRARGTDEEMLALLEPLTGQRGRVIRLLGMDGHAAPKFGPRQRIQPMYRR</sequence>
<evidence type="ECO:0000256" key="1">
    <source>
        <dbReference type="ARBA" id="ARBA00022763"/>
    </source>
</evidence>
<dbReference type="GO" id="GO:0006307">
    <property type="term" value="P:DNA alkylation repair"/>
    <property type="evidence" value="ECO:0007669"/>
    <property type="project" value="TreeGrafter"/>
</dbReference>
<dbReference type="Gene3D" id="1.10.340.30">
    <property type="entry name" value="Hypothetical protein, domain 2"/>
    <property type="match status" value="1"/>
</dbReference>
<proteinExistence type="predicted"/>
<dbReference type="GO" id="GO:0008725">
    <property type="term" value="F:DNA-3-methyladenine glycosylase activity"/>
    <property type="evidence" value="ECO:0007669"/>
    <property type="project" value="TreeGrafter"/>
</dbReference>
<gene>
    <name evidence="3" type="ORF">UFOPK3376_00838</name>
</gene>
<keyword evidence="1" id="KW-0227">DNA damage</keyword>
<dbReference type="EMBL" id="CAFBLP010000015">
    <property type="protein sequence ID" value="CAB4871209.1"/>
    <property type="molecule type" value="Genomic_DNA"/>
</dbReference>
<accession>A0A6J7DSC1</accession>
<keyword evidence="2" id="KW-0234">DNA repair</keyword>
<dbReference type="PANTHER" id="PTHR43003">
    <property type="entry name" value="DNA-3-METHYLADENINE GLYCOSYLASE"/>
    <property type="match status" value="1"/>
</dbReference>
<dbReference type="SUPFAM" id="SSF48150">
    <property type="entry name" value="DNA-glycosylase"/>
    <property type="match status" value="1"/>
</dbReference>
<dbReference type="GO" id="GO:0006285">
    <property type="term" value="P:base-excision repair, AP site formation"/>
    <property type="evidence" value="ECO:0007669"/>
    <property type="project" value="TreeGrafter"/>
</dbReference>